<feature type="chain" id="PRO_5002870478" evidence="1">
    <location>
        <begin position="24"/>
        <end position="88"/>
    </location>
</feature>
<evidence type="ECO:0000313" key="2">
    <source>
        <dbReference type="EMBL" id="ACL72825.1"/>
    </source>
</evidence>
<reference evidence="2 3" key="1">
    <citation type="journal article" date="2011" name="Stand. Genomic Sci.">
        <title>Complete genome sequence of 'Thioalkalivibrio sulfidophilus' HL-EbGr7.</title>
        <authorList>
            <person name="Muyzer G."/>
            <person name="Sorokin D.Y."/>
            <person name="Mavromatis K."/>
            <person name="Lapidus A."/>
            <person name="Clum A."/>
            <person name="Ivanova N."/>
            <person name="Pati A."/>
            <person name="d'Haeseleer P."/>
            <person name="Woyke T."/>
            <person name="Kyrpides N.C."/>
        </authorList>
    </citation>
    <scope>NUCLEOTIDE SEQUENCE [LARGE SCALE GENOMIC DNA]</scope>
    <source>
        <strain evidence="2 3">HL-EbGR7</strain>
    </source>
</reference>
<gene>
    <name evidence="2" type="ordered locus">Tgr7_1743</name>
</gene>
<protein>
    <submittedName>
        <fullName evidence="2">Uncharacterized protein</fullName>
    </submittedName>
</protein>
<dbReference type="RefSeq" id="WP_012638307.1">
    <property type="nucleotide sequence ID" value="NC_011901.1"/>
</dbReference>
<accession>B8GSC1</accession>
<keyword evidence="3" id="KW-1185">Reference proteome</keyword>
<dbReference type="EMBL" id="CP001339">
    <property type="protein sequence ID" value="ACL72825.1"/>
    <property type="molecule type" value="Genomic_DNA"/>
</dbReference>
<proteinExistence type="predicted"/>
<organism evidence="2 3">
    <name type="scientific">Thioalkalivibrio sulfidiphilus (strain HL-EbGR7)</name>
    <dbReference type="NCBI Taxonomy" id="396588"/>
    <lineage>
        <taxon>Bacteria</taxon>
        <taxon>Pseudomonadati</taxon>
        <taxon>Pseudomonadota</taxon>
        <taxon>Gammaproteobacteria</taxon>
        <taxon>Chromatiales</taxon>
        <taxon>Ectothiorhodospiraceae</taxon>
        <taxon>Thioalkalivibrio</taxon>
    </lineage>
</organism>
<name>B8GSC1_THISH</name>
<dbReference type="AlphaFoldDB" id="B8GSC1"/>
<keyword evidence="1" id="KW-0732">Signal</keyword>
<feature type="signal peptide" evidence="1">
    <location>
        <begin position="1"/>
        <end position="23"/>
    </location>
</feature>
<dbReference type="KEGG" id="tgr:Tgr7_1743"/>
<evidence type="ECO:0000256" key="1">
    <source>
        <dbReference type="SAM" id="SignalP"/>
    </source>
</evidence>
<dbReference type="Proteomes" id="UP000002383">
    <property type="component" value="Chromosome"/>
</dbReference>
<dbReference type="STRING" id="396588.Tgr7_1743"/>
<dbReference type="HOGENOM" id="CLU_2468078_0_0_6"/>
<evidence type="ECO:0000313" key="3">
    <source>
        <dbReference type="Proteomes" id="UP000002383"/>
    </source>
</evidence>
<sequence length="88" mass="9407" precursor="true">MNYPFIKGVTLIALAGLMGVSMAGTVEQGQAARTVEVPVPHIVRPAHPMVPGPYRSDEFFMVLEPLKHPGQAHMPVRRQGDDATGSGS</sequence>